<dbReference type="Proteomes" id="UP000758603">
    <property type="component" value="Unassembled WGS sequence"/>
</dbReference>
<evidence type="ECO:0000313" key="2">
    <source>
        <dbReference type="EMBL" id="KAH6643399.1"/>
    </source>
</evidence>
<proteinExistence type="predicted"/>
<evidence type="ECO:0000313" key="3">
    <source>
        <dbReference type="Proteomes" id="UP000758603"/>
    </source>
</evidence>
<dbReference type="AlphaFoldDB" id="A0A9P8RK47"/>
<protein>
    <submittedName>
        <fullName evidence="2">Uncharacterized protein</fullName>
    </submittedName>
</protein>
<evidence type="ECO:0000256" key="1">
    <source>
        <dbReference type="SAM" id="MobiDB-lite"/>
    </source>
</evidence>
<name>A0A9P8RK47_9PEZI</name>
<dbReference type="OrthoDB" id="5333491at2759"/>
<sequence>MSGSIWISENSVRVLSTSESLAQFDHIFSELSKRELVRSIDFMVVLPEVSVKRLKKLQSKAEAAANDAVFTRAVLDFFERLAKWETRGEGGSLSLTIKADSHTYTQIDELVANQTLKNTHNDFKGGIWQVRNLNKYLQFEADAPPLPEVKCITMFDFGSIDQPRELHPNVLAAVTNACVRATRVDWCTGLPQRGAMPKRREIRSALARALQQAKFTSANEIVLRLMDNDPMNEAFELESVLENPDELDSLSLAVRRVCQLPTLRKLDLDTLWSLSPVAFGAHPALPDLKCPSLEEVIINVSMTTPDGRYLMTGDPENASYEDGYWNSEAEKSPAPFDSDDSDTSDWQPEFAWDKLDGEVPPTNFRSTPDPDTFVPLAQSFARAAFHHMPKLRSMEINFGGMVRACSSPSELLYFAPGQPHRRASDYLGDCEKFDKENTQCPRWYFDGTLDFDSSWRMPQELKRELEGPDGNGRIYMTVEQERIEI</sequence>
<keyword evidence="3" id="KW-1185">Reference proteome</keyword>
<dbReference type="EMBL" id="JAGPXC010000013">
    <property type="protein sequence ID" value="KAH6643399.1"/>
    <property type="molecule type" value="Genomic_DNA"/>
</dbReference>
<accession>A0A9P8RK47</accession>
<reference evidence="2" key="1">
    <citation type="journal article" date="2021" name="Nat. Commun.">
        <title>Genetic determinants of endophytism in the Arabidopsis root mycobiome.</title>
        <authorList>
            <person name="Mesny F."/>
            <person name="Miyauchi S."/>
            <person name="Thiergart T."/>
            <person name="Pickel B."/>
            <person name="Atanasova L."/>
            <person name="Karlsson M."/>
            <person name="Huettel B."/>
            <person name="Barry K.W."/>
            <person name="Haridas S."/>
            <person name="Chen C."/>
            <person name="Bauer D."/>
            <person name="Andreopoulos W."/>
            <person name="Pangilinan J."/>
            <person name="LaButti K."/>
            <person name="Riley R."/>
            <person name="Lipzen A."/>
            <person name="Clum A."/>
            <person name="Drula E."/>
            <person name="Henrissat B."/>
            <person name="Kohler A."/>
            <person name="Grigoriev I.V."/>
            <person name="Martin F.M."/>
            <person name="Hacquard S."/>
        </authorList>
    </citation>
    <scope>NUCLEOTIDE SEQUENCE</scope>
    <source>
        <strain evidence="2">MPI-SDFR-AT-0073</strain>
    </source>
</reference>
<dbReference type="GeneID" id="70133221"/>
<organism evidence="2 3">
    <name type="scientific">Truncatella angustata</name>
    <dbReference type="NCBI Taxonomy" id="152316"/>
    <lineage>
        <taxon>Eukaryota</taxon>
        <taxon>Fungi</taxon>
        <taxon>Dikarya</taxon>
        <taxon>Ascomycota</taxon>
        <taxon>Pezizomycotina</taxon>
        <taxon>Sordariomycetes</taxon>
        <taxon>Xylariomycetidae</taxon>
        <taxon>Amphisphaeriales</taxon>
        <taxon>Sporocadaceae</taxon>
        <taxon>Truncatella</taxon>
    </lineage>
</organism>
<feature type="region of interest" description="Disordered" evidence="1">
    <location>
        <begin position="320"/>
        <end position="348"/>
    </location>
</feature>
<dbReference type="RefSeq" id="XP_045951329.1">
    <property type="nucleotide sequence ID" value="XM_046104330.1"/>
</dbReference>
<comment type="caution">
    <text evidence="2">The sequence shown here is derived from an EMBL/GenBank/DDBJ whole genome shotgun (WGS) entry which is preliminary data.</text>
</comment>
<gene>
    <name evidence="2" type="ORF">BKA67DRAFT_587605</name>
</gene>